<dbReference type="EMBL" id="CP115450">
    <property type="protein sequence ID" value="WBP84799.1"/>
    <property type="molecule type" value="Genomic_DNA"/>
</dbReference>
<reference evidence="2" key="1">
    <citation type="submission" date="2022-12" db="EMBL/GenBank/DDBJ databases">
        <authorList>
            <person name="Mo P."/>
        </authorList>
    </citation>
    <scope>NUCLEOTIDE SEQUENCE [LARGE SCALE GENOMIC DNA]</scope>
    <source>
        <strain evidence="2">HUAS 3-15</strain>
    </source>
</reference>
<keyword evidence="2" id="KW-1185">Reference proteome</keyword>
<evidence type="ECO:0000313" key="1">
    <source>
        <dbReference type="EMBL" id="WBP84799.1"/>
    </source>
</evidence>
<proteinExistence type="predicted"/>
<dbReference type="Proteomes" id="UP001212821">
    <property type="component" value="Chromosome"/>
</dbReference>
<protein>
    <submittedName>
        <fullName evidence="1">Uncharacterized protein</fullName>
    </submittedName>
</protein>
<organism evidence="1 2">
    <name type="scientific">Kitasatospora cathayae</name>
    <dbReference type="NCBI Taxonomy" id="3004092"/>
    <lineage>
        <taxon>Bacteria</taxon>
        <taxon>Bacillati</taxon>
        <taxon>Actinomycetota</taxon>
        <taxon>Actinomycetes</taxon>
        <taxon>Kitasatosporales</taxon>
        <taxon>Streptomycetaceae</taxon>
        <taxon>Kitasatospora</taxon>
    </lineage>
</organism>
<dbReference type="RefSeq" id="WP_270140294.1">
    <property type="nucleotide sequence ID" value="NZ_CP115450.1"/>
</dbReference>
<evidence type="ECO:0000313" key="2">
    <source>
        <dbReference type="Proteomes" id="UP001212821"/>
    </source>
</evidence>
<sequence length="158" mass="16467">MADGTGDSRAQGPVVWALAVRQAAQGPPVAELIVEVGANLHADLVEAAVDSGFTVAAGEPPATTGLIEVADGRVERLVLIGGRQGWEPGSRVEVSPRWLAAAEGRGEAVVVVVPPQDRPVGPGEEDLGARVETFTRWVEEQRLAGRVLHGAVSVRGWA</sequence>
<gene>
    <name evidence="1" type="ORF">O1G21_02350</name>
</gene>
<name>A0ABY7PWK8_9ACTN</name>
<accession>A0ABY7PWK8</accession>